<feature type="compositionally biased region" description="Basic and acidic residues" evidence="1">
    <location>
        <begin position="64"/>
        <end position="75"/>
    </location>
</feature>
<organism evidence="2 3">
    <name type="scientific">Streptomyces caledonius</name>
    <dbReference type="NCBI Taxonomy" id="3134107"/>
    <lineage>
        <taxon>Bacteria</taxon>
        <taxon>Bacillati</taxon>
        <taxon>Actinomycetota</taxon>
        <taxon>Actinomycetes</taxon>
        <taxon>Kitasatosporales</taxon>
        <taxon>Streptomycetaceae</taxon>
        <taxon>Streptomyces</taxon>
    </lineage>
</organism>
<protein>
    <submittedName>
        <fullName evidence="2">Uncharacterized protein</fullName>
    </submittedName>
</protein>
<proteinExistence type="predicted"/>
<feature type="region of interest" description="Disordered" evidence="1">
    <location>
        <begin position="63"/>
        <end position="84"/>
    </location>
</feature>
<dbReference type="EMBL" id="JBBKAM010000004">
    <property type="protein sequence ID" value="MEJ8646348.1"/>
    <property type="molecule type" value="Genomic_DNA"/>
</dbReference>
<comment type="caution">
    <text evidence="2">The sequence shown here is derived from an EMBL/GenBank/DDBJ whole genome shotgun (WGS) entry which is preliminary data.</text>
</comment>
<sequence length="84" mass="9078">MRERPVAAPGVVLDVDAARDDGTWTYSEYDTPGIRLTIPRDAAARPGALLDRHRVTGRAPPCRRCAEPCPREASGRRGAGTQHG</sequence>
<evidence type="ECO:0000256" key="1">
    <source>
        <dbReference type="SAM" id="MobiDB-lite"/>
    </source>
</evidence>
<gene>
    <name evidence="2" type="ORF">WKI68_43985</name>
</gene>
<accession>A0ABU8UEM2</accession>
<evidence type="ECO:0000313" key="2">
    <source>
        <dbReference type="EMBL" id="MEJ8646348.1"/>
    </source>
</evidence>
<dbReference type="Proteomes" id="UP001382904">
    <property type="component" value="Unassembled WGS sequence"/>
</dbReference>
<name>A0ABU8UEM2_9ACTN</name>
<evidence type="ECO:0000313" key="3">
    <source>
        <dbReference type="Proteomes" id="UP001382904"/>
    </source>
</evidence>
<reference evidence="2 3" key="1">
    <citation type="submission" date="2024-03" db="EMBL/GenBank/DDBJ databases">
        <title>Novel Streptomyces species of biotechnological and ecological value are a feature of Machair soil.</title>
        <authorList>
            <person name="Prole J.R."/>
            <person name="Goodfellow M."/>
            <person name="Allenby N."/>
            <person name="Ward A.C."/>
        </authorList>
    </citation>
    <scope>NUCLEOTIDE SEQUENCE [LARGE SCALE GENOMIC DNA]</scope>
    <source>
        <strain evidence="2 3">MS1.HAVA.3</strain>
    </source>
</reference>
<keyword evidence="3" id="KW-1185">Reference proteome</keyword>